<dbReference type="AlphaFoldDB" id="A0A8J8T9Y3"/>
<evidence type="ECO:0000313" key="3">
    <source>
        <dbReference type="Proteomes" id="UP000785679"/>
    </source>
</evidence>
<organism evidence="2 3">
    <name type="scientific">Halteria grandinella</name>
    <dbReference type="NCBI Taxonomy" id="5974"/>
    <lineage>
        <taxon>Eukaryota</taxon>
        <taxon>Sar</taxon>
        <taxon>Alveolata</taxon>
        <taxon>Ciliophora</taxon>
        <taxon>Intramacronucleata</taxon>
        <taxon>Spirotrichea</taxon>
        <taxon>Stichotrichia</taxon>
        <taxon>Sporadotrichida</taxon>
        <taxon>Halteriidae</taxon>
        <taxon>Halteria</taxon>
    </lineage>
</organism>
<evidence type="ECO:0000313" key="2">
    <source>
        <dbReference type="EMBL" id="TNV86856.1"/>
    </source>
</evidence>
<feature type="domain" description="G" evidence="1">
    <location>
        <begin position="233"/>
        <end position="367"/>
    </location>
</feature>
<sequence length="822" mass="95762">MESLYTATSFDCIIIHWHPYPLTLKPRKSSTAEKLVVSAQFLRDGSFIHQVEAQGPELMGTECMGGRFFGNCLYLTREISSFEDDRFQEGPLRHYYCTHCKEKFILCEVCLIESTRIRKEKIEQSESYLQAEQLALAYVEFYKLLRINPPLQISVVHQTKYFGDEFDDIGESRAFTLSRKYSISDTPQFKEERKESKERPISLNIEGIPLDNDIFEQARENFTTQLLKSNAQMIVLGIQNVGKSTILNALLGVPKLLNTSADRETCISWKLKIVNDKKKALNGADMAHGLQMKATYLDHLAVKKNLQLMDMGTFEQLKGAIKEYNKVGIEQRLKNKDYKELSKISITIPQSMLTNGGLFEQLSSEIIKIIDIPGVDDKNFEDKAKCIIKAKRAETLPIFMLSLDSGTADLTEFKQIREMFKGLERTKLPFIFTKLGDCIMNSHSQITSDKGKRITEQEIGKLSLQMVNEHIKRLQNEVLVSLPQARFFIYDPYCDGSDFPDPMPKYYFQKEQEILQIIDEYPTYSKKTKEQKAQWVSVNESIPLIRNFVCTQFEGVIKYNQFKSKANQAYFACRLLSNQLRLIALQCINQQQQGLDKTKKYMEKRMQDLETYSSQMRSIFDILFDYFNSNSQMTINEILLEYKSDPVYQMEHLSIAKKKQYFKALCKTYISKKIEALIQTFQIPPIFQGTDTLDFVQLDFPRKLTKLYHIIMFFNLQIKDRARHDLDIDQSTHREEFSTRLQQELSKIQTRFDEVIRCDLEIERIKLETIALQAKENQVSVEEYIEKVMNIDLCRVNEILEYIKGQGEQEEIEKMFPQDEQC</sequence>
<dbReference type="EMBL" id="RRYP01000787">
    <property type="protein sequence ID" value="TNV86856.1"/>
    <property type="molecule type" value="Genomic_DNA"/>
</dbReference>
<reference evidence="2" key="1">
    <citation type="submission" date="2019-06" db="EMBL/GenBank/DDBJ databases">
        <authorList>
            <person name="Zheng W."/>
        </authorList>
    </citation>
    <scope>NUCLEOTIDE SEQUENCE</scope>
    <source>
        <strain evidence="2">QDHG01</strain>
    </source>
</reference>
<accession>A0A8J8T9Y3</accession>
<dbReference type="Pfam" id="PF01926">
    <property type="entry name" value="MMR_HSR1"/>
    <property type="match status" value="1"/>
</dbReference>
<protein>
    <recommendedName>
        <fullName evidence="1">G domain-containing protein</fullName>
    </recommendedName>
</protein>
<dbReference type="GO" id="GO:0005525">
    <property type="term" value="F:GTP binding"/>
    <property type="evidence" value="ECO:0007669"/>
    <property type="project" value="InterPro"/>
</dbReference>
<dbReference type="InterPro" id="IPR027417">
    <property type="entry name" value="P-loop_NTPase"/>
</dbReference>
<keyword evidence="3" id="KW-1185">Reference proteome</keyword>
<name>A0A8J8T9Y3_HALGN</name>
<dbReference type="InterPro" id="IPR006073">
    <property type="entry name" value="GTP-bd"/>
</dbReference>
<dbReference type="Gene3D" id="3.40.50.300">
    <property type="entry name" value="P-loop containing nucleotide triphosphate hydrolases"/>
    <property type="match status" value="1"/>
</dbReference>
<proteinExistence type="predicted"/>
<dbReference type="Proteomes" id="UP000785679">
    <property type="component" value="Unassembled WGS sequence"/>
</dbReference>
<dbReference type="SUPFAM" id="SSF52540">
    <property type="entry name" value="P-loop containing nucleoside triphosphate hydrolases"/>
    <property type="match status" value="1"/>
</dbReference>
<evidence type="ECO:0000259" key="1">
    <source>
        <dbReference type="Pfam" id="PF01926"/>
    </source>
</evidence>
<gene>
    <name evidence="2" type="ORF">FGO68_gene7606</name>
</gene>
<comment type="caution">
    <text evidence="2">The sequence shown here is derived from an EMBL/GenBank/DDBJ whole genome shotgun (WGS) entry which is preliminary data.</text>
</comment>